<reference evidence="1 2" key="1">
    <citation type="submission" date="2020-04" db="EMBL/GenBank/DDBJ databases">
        <title>Chromosome-level genome assembly of a cyprinid fish Onychostoma macrolepis by integration of Nanopore Sequencing, Bionano and Hi-C technology.</title>
        <authorList>
            <person name="Wang D."/>
        </authorList>
    </citation>
    <scope>NUCLEOTIDE SEQUENCE [LARGE SCALE GENOMIC DNA]</scope>
    <source>
        <strain evidence="1">SWU-2019</strain>
        <tissue evidence="1">Muscle</tissue>
    </source>
</reference>
<protein>
    <submittedName>
        <fullName evidence="1">Uncharacterized protein</fullName>
    </submittedName>
</protein>
<accession>A0A7J6BM84</accession>
<gene>
    <name evidence="1" type="ORF">G5714_023830</name>
</gene>
<sequence length="93" mass="10361">MPVCTAARVQEKLADSHKSKCSRTDHKARSLTVTAKNIEHLWEVAPTIPKRKGVDLEPEQGLRAISSGGRGLRWQGPVGRQWCCAWEEGIRKA</sequence>
<evidence type="ECO:0000313" key="2">
    <source>
        <dbReference type="Proteomes" id="UP000579812"/>
    </source>
</evidence>
<dbReference type="Proteomes" id="UP000579812">
    <property type="component" value="Unassembled WGS sequence"/>
</dbReference>
<name>A0A7J6BM84_9TELE</name>
<organism evidence="1 2">
    <name type="scientific">Onychostoma macrolepis</name>
    <dbReference type="NCBI Taxonomy" id="369639"/>
    <lineage>
        <taxon>Eukaryota</taxon>
        <taxon>Metazoa</taxon>
        <taxon>Chordata</taxon>
        <taxon>Craniata</taxon>
        <taxon>Vertebrata</taxon>
        <taxon>Euteleostomi</taxon>
        <taxon>Actinopterygii</taxon>
        <taxon>Neopterygii</taxon>
        <taxon>Teleostei</taxon>
        <taxon>Ostariophysi</taxon>
        <taxon>Cypriniformes</taxon>
        <taxon>Cyprinidae</taxon>
        <taxon>Acrossocheilinae</taxon>
        <taxon>Onychostoma</taxon>
    </lineage>
</organism>
<dbReference type="EMBL" id="JAAMOB010000025">
    <property type="protein sequence ID" value="KAF4094752.1"/>
    <property type="molecule type" value="Genomic_DNA"/>
</dbReference>
<comment type="caution">
    <text evidence="1">The sequence shown here is derived from an EMBL/GenBank/DDBJ whole genome shotgun (WGS) entry which is preliminary data.</text>
</comment>
<keyword evidence="2" id="KW-1185">Reference proteome</keyword>
<dbReference type="AlphaFoldDB" id="A0A7J6BM84"/>
<proteinExistence type="predicted"/>
<evidence type="ECO:0000313" key="1">
    <source>
        <dbReference type="EMBL" id="KAF4094752.1"/>
    </source>
</evidence>